<reference evidence="1 2" key="1">
    <citation type="journal article" date="2020" name="Biotechnol. Biofuels">
        <title>New insights from the biogas microbiome by comprehensive genome-resolved metagenomics of nearly 1600 species originating from multiple anaerobic digesters.</title>
        <authorList>
            <person name="Campanaro S."/>
            <person name="Treu L."/>
            <person name="Rodriguez-R L.M."/>
            <person name="Kovalovszki A."/>
            <person name="Ziels R.M."/>
            <person name="Maus I."/>
            <person name="Zhu X."/>
            <person name="Kougias P.G."/>
            <person name="Basile A."/>
            <person name="Luo G."/>
            <person name="Schluter A."/>
            <person name="Konstantinidis K.T."/>
            <person name="Angelidaki I."/>
        </authorList>
    </citation>
    <scope>NUCLEOTIDE SEQUENCE [LARGE SCALE GENOMIC DNA]</scope>
    <source>
        <strain evidence="1">AS23ysBPME_344</strain>
    </source>
</reference>
<dbReference type="AlphaFoldDB" id="A0A7X8MX75"/>
<dbReference type="OrthoDB" id="4425096at2"/>
<sequence>MNQTGVRKLREVDDLAGLSRAEQVELLRSRMDALGGAVEQPVVDGPEVIATPSDLARVLPGGGLARRVVTQVADCPALVVELIAQATAGGGHVGIVGWPELSLAGVVDNGNLNNVIAVPDPGVDPLGIIGVLVEGLDLVVARWQAPLELSPVRARPLLGKLRGGSAALVMVGASVPSPHARIDAEVTTFRGIGQGSGRIRGVDIAVRVEAKGQAPASTTVTVGRRAELRVV</sequence>
<dbReference type="EMBL" id="JAAYSN010000268">
    <property type="protein sequence ID" value="NLP39979.1"/>
    <property type="molecule type" value="Genomic_DNA"/>
</dbReference>
<accession>A0A7X8MX75</accession>
<organism evidence="1 2">
    <name type="scientific">Corynebacterium pollutisoli</name>
    <dbReference type="NCBI Taxonomy" id="1610489"/>
    <lineage>
        <taxon>Bacteria</taxon>
        <taxon>Bacillati</taxon>
        <taxon>Actinomycetota</taxon>
        <taxon>Actinomycetes</taxon>
        <taxon>Mycobacteriales</taxon>
        <taxon>Corynebacteriaceae</taxon>
        <taxon>Corynebacterium</taxon>
    </lineage>
</organism>
<protein>
    <submittedName>
        <fullName evidence="1">Uncharacterized protein</fullName>
    </submittedName>
</protein>
<comment type="caution">
    <text evidence="1">The sequence shown here is derived from an EMBL/GenBank/DDBJ whole genome shotgun (WGS) entry which is preliminary data.</text>
</comment>
<proteinExistence type="predicted"/>
<evidence type="ECO:0000313" key="2">
    <source>
        <dbReference type="Proteomes" id="UP000568696"/>
    </source>
</evidence>
<name>A0A7X8MX75_9CORY</name>
<dbReference type="Proteomes" id="UP000568696">
    <property type="component" value="Unassembled WGS sequence"/>
</dbReference>
<evidence type="ECO:0000313" key="1">
    <source>
        <dbReference type="EMBL" id="NLP39979.1"/>
    </source>
</evidence>
<gene>
    <name evidence="1" type="ORF">GX356_09745</name>
</gene>